<sequence length="96" mass="10569">MTPDAALYARLVSTREEPPVPFPPDMDLPLLAARLASGVRDVSEVLREAADLMAELREGRRGVAERLAATIARAETVAEVQAIRMRDLLRHVLRPA</sequence>
<dbReference type="Proteomes" id="UP001526430">
    <property type="component" value="Unassembled WGS sequence"/>
</dbReference>
<dbReference type="EMBL" id="JAPFQI010000001">
    <property type="protein sequence ID" value="MCW8084596.1"/>
    <property type="molecule type" value="Genomic_DNA"/>
</dbReference>
<dbReference type="RefSeq" id="WP_301588245.1">
    <property type="nucleotide sequence ID" value="NZ_JAPFQI010000001.1"/>
</dbReference>
<organism evidence="1 2">
    <name type="scientific">Sabulicella glaciei</name>
    <dbReference type="NCBI Taxonomy" id="2984948"/>
    <lineage>
        <taxon>Bacteria</taxon>
        <taxon>Pseudomonadati</taxon>
        <taxon>Pseudomonadota</taxon>
        <taxon>Alphaproteobacteria</taxon>
        <taxon>Acetobacterales</taxon>
        <taxon>Acetobacteraceae</taxon>
        <taxon>Sabulicella</taxon>
    </lineage>
</organism>
<comment type="caution">
    <text evidence="1">The sequence shown here is derived from an EMBL/GenBank/DDBJ whole genome shotgun (WGS) entry which is preliminary data.</text>
</comment>
<accession>A0ABT3NR11</accession>
<evidence type="ECO:0000313" key="1">
    <source>
        <dbReference type="EMBL" id="MCW8084596.1"/>
    </source>
</evidence>
<keyword evidence="2" id="KW-1185">Reference proteome</keyword>
<proteinExistence type="predicted"/>
<evidence type="ECO:0000313" key="2">
    <source>
        <dbReference type="Proteomes" id="UP001526430"/>
    </source>
</evidence>
<gene>
    <name evidence="1" type="ORF">OF850_03060</name>
</gene>
<protein>
    <submittedName>
        <fullName evidence="1">Uncharacterized protein</fullName>
    </submittedName>
</protein>
<name>A0ABT3NR11_9PROT</name>
<reference evidence="1 2" key="1">
    <citation type="submission" date="2022-10" db="EMBL/GenBank/DDBJ databases">
        <title>Roseococcus glaciei nov., sp. nov., isolated from glacier.</title>
        <authorList>
            <person name="Liu Q."/>
            <person name="Xin Y.-H."/>
        </authorList>
    </citation>
    <scope>NUCLEOTIDE SEQUENCE [LARGE SCALE GENOMIC DNA]</scope>
    <source>
        <strain evidence="1 2">MDT2-1-1</strain>
    </source>
</reference>